<sequence>MKVHCIILSILLLFTAINSKEIACRRFCKYISGNSEIVGLNCMEENYGDGLCKSTIEEGCSIAKMNIDGSIVLAGGCPTSDFIKDIDIKKNDCGTFETYLEEDNTHLTSHICRCHETFCNTEEML</sequence>
<name>A0A0N4ZR63_PARTI</name>
<keyword evidence="1" id="KW-0732">Signal</keyword>
<dbReference type="Proteomes" id="UP000038045">
    <property type="component" value="Unplaced"/>
</dbReference>
<keyword evidence="2" id="KW-1185">Reference proteome</keyword>
<proteinExistence type="predicted"/>
<dbReference type="WBParaSite" id="PTRK_0001100000.1">
    <property type="protein sequence ID" value="PTRK_0001100000.1"/>
    <property type="gene ID" value="PTRK_0001100000"/>
</dbReference>
<evidence type="ECO:0000313" key="3">
    <source>
        <dbReference type="WBParaSite" id="PTRK_0001100000.1"/>
    </source>
</evidence>
<dbReference type="AlphaFoldDB" id="A0A0N4ZR63"/>
<protein>
    <submittedName>
        <fullName evidence="3">Activin_recp domain-containing protein</fullName>
    </submittedName>
</protein>
<evidence type="ECO:0000313" key="2">
    <source>
        <dbReference type="Proteomes" id="UP000038045"/>
    </source>
</evidence>
<reference evidence="3" key="1">
    <citation type="submission" date="2017-02" db="UniProtKB">
        <authorList>
            <consortium name="WormBaseParasite"/>
        </authorList>
    </citation>
    <scope>IDENTIFICATION</scope>
</reference>
<accession>A0A0N4ZR63</accession>
<organism evidence="2 3">
    <name type="scientific">Parastrongyloides trichosuri</name>
    <name type="common">Possum-specific nematode worm</name>
    <dbReference type="NCBI Taxonomy" id="131310"/>
    <lineage>
        <taxon>Eukaryota</taxon>
        <taxon>Metazoa</taxon>
        <taxon>Ecdysozoa</taxon>
        <taxon>Nematoda</taxon>
        <taxon>Chromadorea</taxon>
        <taxon>Rhabditida</taxon>
        <taxon>Tylenchina</taxon>
        <taxon>Panagrolaimomorpha</taxon>
        <taxon>Strongyloidoidea</taxon>
        <taxon>Strongyloididae</taxon>
        <taxon>Parastrongyloides</taxon>
    </lineage>
</organism>
<evidence type="ECO:0000256" key="1">
    <source>
        <dbReference type="SAM" id="SignalP"/>
    </source>
</evidence>
<feature type="signal peptide" evidence="1">
    <location>
        <begin position="1"/>
        <end position="19"/>
    </location>
</feature>
<feature type="chain" id="PRO_5005892148" evidence="1">
    <location>
        <begin position="20"/>
        <end position="125"/>
    </location>
</feature>